<dbReference type="SMART" id="SM00966">
    <property type="entry name" value="SpoVT_AbrB"/>
    <property type="match status" value="2"/>
</dbReference>
<feature type="domain" description="SpoVT-AbrB" evidence="3">
    <location>
        <begin position="52"/>
        <end position="97"/>
    </location>
</feature>
<dbReference type="GO" id="GO:0003677">
    <property type="term" value="F:DNA binding"/>
    <property type="evidence" value="ECO:0007669"/>
    <property type="project" value="UniProtKB-KW"/>
</dbReference>
<name>A0ABV7BMQ4_9PROT</name>
<keyword evidence="5" id="KW-1185">Reference proteome</keyword>
<proteinExistence type="predicted"/>
<dbReference type="RefSeq" id="WP_216834622.1">
    <property type="nucleotide sequence ID" value="NZ_JAFNJS010000001.1"/>
</dbReference>
<dbReference type="Proteomes" id="UP001595420">
    <property type="component" value="Unassembled WGS sequence"/>
</dbReference>
<evidence type="ECO:0000259" key="3">
    <source>
        <dbReference type="PROSITE" id="PS51740"/>
    </source>
</evidence>
<accession>A0ABV7BMQ4</accession>
<dbReference type="InterPro" id="IPR007159">
    <property type="entry name" value="SpoVT-AbrB_dom"/>
</dbReference>
<gene>
    <name evidence="4" type="ORF">ACFOD3_03440</name>
</gene>
<keyword evidence="1 4" id="KW-0238">DNA-binding</keyword>
<evidence type="ECO:0000256" key="1">
    <source>
        <dbReference type="PROSITE-ProRule" id="PRU01076"/>
    </source>
</evidence>
<protein>
    <submittedName>
        <fullName evidence="4">AbrB/MazE/SpoVT family DNA-binding domain-containing protein</fullName>
    </submittedName>
</protein>
<feature type="region of interest" description="Disordered" evidence="2">
    <location>
        <begin position="44"/>
        <end position="64"/>
    </location>
</feature>
<sequence length="115" mass="12363">MRAHRLQLDSRGRVLLTPALRAATGLLPGLKLRVLVEDGELAVSPGEMPERGRSPTLDRKGRLTLPGPLRRSLGLAPGAMLLLRVDAPGLRLVAPARLLGRMRAARLALAQALEQ</sequence>
<evidence type="ECO:0000313" key="5">
    <source>
        <dbReference type="Proteomes" id="UP001595420"/>
    </source>
</evidence>
<feature type="compositionally biased region" description="Basic and acidic residues" evidence="2">
    <location>
        <begin position="48"/>
        <end position="61"/>
    </location>
</feature>
<organism evidence="4 5">
    <name type="scientific">Falsiroseomonas tokyonensis</name>
    <dbReference type="NCBI Taxonomy" id="430521"/>
    <lineage>
        <taxon>Bacteria</taxon>
        <taxon>Pseudomonadati</taxon>
        <taxon>Pseudomonadota</taxon>
        <taxon>Alphaproteobacteria</taxon>
        <taxon>Acetobacterales</taxon>
        <taxon>Roseomonadaceae</taxon>
        <taxon>Falsiroseomonas</taxon>
    </lineage>
</organism>
<evidence type="ECO:0000313" key="4">
    <source>
        <dbReference type="EMBL" id="MFC2998931.1"/>
    </source>
</evidence>
<comment type="caution">
    <text evidence="4">The sequence shown here is derived from an EMBL/GenBank/DDBJ whole genome shotgun (WGS) entry which is preliminary data.</text>
</comment>
<dbReference type="EMBL" id="JBHRSB010000001">
    <property type="protein sequence ID" value="MFC2998931.1"/>
    <property type="molecule type" value="Genomic_DNA"/>
</dbReference>
<evidence type="ECO:0000256" key="2">
    <source>
        <dbReference type="SAM" id="MobiDB-lite"/>
    </source>
</evidence>
<dbReference type="PROSITE" id="PS51740">
    <property type="entry name" value="SPOVT_ABRB"/>
    <property type="match status" value="1"/>
</dbReference>
<reference evidence="5" key="1">
    <citation type="journal article" date="2019" name="Int. J. Syst. Evol. Microbiol.">
        <title>The Global Catalogue of Microorganisms (GCM) 10K type strain sequencing project: providing services to taxonomists for standard genome sequencing and annotation.</title>
        <authorList>
            <consortium name="The Broad Institute Genomics Platform"/>
            <consortium name="The Broad Institute Genome Sequencing Center for Infectious Disease"/>
            <person name="Wu L."/>
            <person name="Ma J."/>
        </authorList>
    </citation>
    <scope>NUCLEOTIDE SEQUENCE [LARGE SCALE GENOMIC DNA]</scope>
    <source>
        <strain evidence="5">CGMCC 1.16855</strain>
    </source>
</reference>